<reference evidence="1 2" key="1">
    <citation type="journal article" date="2022" name="Nat. Plants">
        <title>Genomes of leafy and leafless Platanthera orchids illuminate the evolution of mycoheterotrophy.</title>
        <authorList>
            <person name="Li M.H."/>
            <person name="Liu K.W."/>
            <person name="Li Z."/>
            <person name="Lu H.C."/>
            <person name="Ye Q.L."/>
            <person name="Zhang D."/>
            <person name="Wang J.Y."/>
            <person name="Li Y.F."/>
            <person name="Zhong Z.M."/>
            <person name="Liu X."/>
            <person name="Yu X."/>
            <person name="Liu D.K."/>
            <person name="Tu X.D."/>
            <person name="Liu B."/>
            <person name="Hao Y."/>
            <person name="Liao X.Y."/>
            <person name="Jiang Y.T."/>
            <person name="Sun W.H."/>
            <person name="Chen J."/>
            <person name="Chen Y.Q."/>
            <person name="Ai Y."/>
            <person name="Zhai J.W."/>
            <person name="Wu S.S."/>
            <person name="Zhou Z."/>
            <person name="Hsiao Y.Y."/>
            <person name="Wu W.L."/>
            <person name="Chen Y.Y."/>
            <person name="Lin Y.F."/>
            <person name="Hsu J.L."/>
            <person name="Li C.Y."/>
            <person name="Wang Z.W."/>
            <person name="Zhao X."/>
            <person name="Zhong W.Y."/>
            <person name="Ma X.K."/>
            <person name="Ma L."/>
            <person name="Huang J."/>
            <person name="Chen G.Z."/>
            <person name="Huang M.Z."/>
            <person name="Huang L."/>
            <person name="Peng D.H."/>
            <person name="Luo Y.B."/>
            <person name="Zou S.Q."/>
            <person name="Chen S.P."/>
            <person name="Lan S."/>
            <person name="Tsai W.C."/>
            <person name="Van de Peer Y."/>
            <person name="Liu Z.J."/>
        </authorList>
    </citation>
    <scope>NUCLEOTIDE SEQUENCE [LARGE SCALE GENOMIC DNA]</scope>
    <source>
        <strain evidence="1">Lor288</strain>
    </source>
</reference>
<evidence type="ECO:0000313" key="1">
    <source>
        <dbReference type="EMBL" id="KAK8947502.1"/>
    </source>
</evidence>
<gene>
    <name evidence="1" type="primary">LACS1</name>
    <name evidence="1" type="ORF">KSP40_PGU017690</name>
</gene>
<dbReference type="EMBL" id="JBBWWR010000016">
    <property type="protein sequence ID" value="KAK8947502.1"/>
    <property type="molecule type" value="Genomic_DNA"/>
</dbReference>
<accession>A0ABR2LPP6</accession>
<evidence type="ECO:0000313" key="2">
    <source>
        <dbReference type="Proteomes" id="UP001412067"/>
    </source>
</evidence>
<name>A0ABR2LPP6_9ASPA</name>
<protein>
    <submittedName>
        <fullName evidence="1">Long chain acyl-CoA synthetase 1</fullName>
    </submittedName>
</protein>
<proteinExistence type="predicted"/>
<organism evidence="1 2">
    <name type="scientific">Platanthera guangdongensis</name>
    <dbReference type="NCBI Taxonomy" id="2320717"/>
    <lineage>
        <taxon>Eukaryota</taxon>
        <taxon>Viridiplantae</taxon>
        <taxon>Streptophyta</taxon>
        <taxon>Embryophyta</taxon>
        <taxon>Tracheophyta</taxon>
        <taxon>Spermatophyta</taxon>
        <taxon>Magnoliopsida</taxon>
        <taxon>Liliopsida</taxon>
        <taxon>Asparagales</taxon>
        <taxon>Orchidaceae</taxon>
        <taxon>Orchidoideae</taxon>
        <taxon>Orchideae</taxon>
        <taxon>Orchidinae</taxon>
        <taxon>Platanthera</taxon>
    </lineage>
</organism>
<comment type="caution">
    <text evidence="1">The sequence shown here is derived from an EMBL/GenBank/DDBJ whole genome shotgun (WGS) entry which is preliminary data.</text>
</comment>
<dbReference type="Proteomes" id="UP001412067">
    <property type="component" value="Unassembled WGS sequence"/>
</dbReference>
<keyword evidence="2" id="KW-1185">Reference proteome</keyword>
<dbReference type="SUPFAM" id="SSF56801">
    <property type="entry name" value="Acetyl-CoA synthetase-like"/>
    <property type="match status" value="1"/>
</dbReference>
<sequence>MNPTSTNQHDSRGFNKTVSLVVYSYCELAAEKYPGNRMLGWREVIKGKRSRVGIYGANCPQWAVAMEQFFYTGVGAIDYIIEHAEIDVAFVQDKKVKQKDAAASVFGIKAYSWNDFVSMDLVGKPLMRWNDKGEHVSMLTFLPSWKCDKVTHHAGAVMTALYGRKNLEALRDIPPLKLSAMVAQAQASMVMSHFMGCAFLPLALKGDRKTL</sequence>